<dbReference type="GO" id="GO:0005509">
    <property type="term" value="F:calcium ion binding"/>
    <property type="evidence" value="ECO:0007669"/>
    <property type="project" value="InterPro"/>
</dbReference>
<dbReference type="PROSITE" id="PS00330">
    <property type="entry name" value="HEMOLYSIN_CALCIUM"/>
    <property type="match status" value="3"/>
</dbReference>
<evidence type="ECO:0000256" key="1">
    <source>
        <dbReference type="ARBA" id="ARBA00004613"/>
    </source>
</evidence>
<evidence type="ECO:0000256" key="2">
    <source>
        <dbReference type="ARBA" id="ARBA00022525"/>
    </source>
</evidence>
<dbReference type="Gene3D" id="2.150.10.10">
    <property type="entry name" value="Serralysin-like metalloprotease, C-terminal"/>
    <property type="match status" value="4"/>
</dbReference>
<evidence type="ECO:0000313" key="4">
    <source>
        <dbReference type="Proteomes" id="UP000199093"/>
    </source>
</evidence>
<reference evidence="3 4" key="1">
    <citation type="submission" date="2016-10" db="EMBL/GenBank/DDBJ databases">
        <authorList>
            <person name="de Groot N.N."/>
        </authorList>
    </citation>
    <scope>NUCLEOTIDE SEQUENCE [LARGE SCALE GENOMIC DNA]</scope>
    <source>
        <strain evidence="3 4">DSM 26424</strain>
    </source>
</reference>
<dbReference type="EMBL" id="FNEJ01000012">
    <property type="protein sequence ID" value="SDI90722.1"/>
    <property type="molecule type" value="Genomic_DNA"/>
</dbReference>
<name>A0A1G8PE50_9RHOB</name>
<dbReference type="Pfam" id="PF00353">
    <property type="entry name" value="HemolysinCabind"/>
    <property type="match status" value="4"/>
</dbReference>
<dbReference type="AlphaFoldDB" id="A0A1G8PE50"/>
<keyword evidence="2" id="KW-0964">Secreted</keyword>
<dbReference type="GO" id="GO:0005576">
    <property type="term" value="C:extracellular region"/>
    <property type="evidence" value="ECO:0007669"/>
    <property type="project" value="UniProtKB-SubCell"/>
</dbReference>
<dbReference type="InterPro" id="IPR050557">
    <property type="entry name" value="RTX_toxin/Mannuronan_C5-epim"/>
</dbReference>
<keyword evidence="4" id="KW-1185">Reference proteome</keyword>
<dbReference type="PANTHER" id="PTHR38340">
    <property type="entry name" value="S-LAYER PROTEIN"/>
    <property type="match status" value="1"/>
</dbReference>
<dbReference type="PRINTS" id="PR00313">
    <property type="entry name" value="CABNDNGRPT"/>
</dbReference>
<dbReference type="InterPro" id="IPR011049">
    <property type="entry name" value="Serralysin-like_metalloprot_C"/>
</dbReference>
<evidence type="ECO:0000313" key="3">
    <source>
        <dbReference type="EMBL" id="SDI90722.1"/>
    </source>
</evidence>
<dbReference type="STRING" id="555512.SAMN04487993_101283"/>
<accession>A0A1G8PE50</accession>
<dbReference type="InterPro" id="IPR001343">
    <property type="entry name" value="Hemolysn_Ca-bd"/>
</dbReference>
<dbReference type="InterPro" id="IPR018511">
    <property type="entry name" value="Hemolysin-typ_Ca-bd_CS"/>
</dbReference>
<organism evidence="3 4">
    <name type="scientific">Salipiger marinus</name>
    <dbReference type="NCBI Taxonomy" id="555512"/>
    <lineage>
        <taxon>Bacteria</taxon>
        <taxon>Pseudomonadati</taxon>
        <taxon>Pseudomonadota</taxon>
        <taxon>Alphaproteobacteria</taxon>
        <taxon>Rhodobacterales</taxon>
        <taxon>Roseobacteraceae</taxon>
        <taxon>Salipiger</taxon>
    </lineage>
</organism>
<dbReference type="PANTHER" id="PTHR38340:SF1">
    <property type="entry name" value="S-LAYER PROTEIN"/>
    <property type="match status" value="1"/>
</dbReference>
<dbReference type="SUPFAM" id="SSF51120">
    <property type="entry name" value="beta-Roll"/>
    <property type="match status" value="4"/>
</dbReference>
<comment type="subcellular location">
    <subcellularLocation>
        <location evidence="1">Secreted</location>
    </subcellularLocation>
</comment>
<dbReference type="RefSeq" id="WP_278184862.1">
    <property type="nucleotide sequence ID" value="NZ_FNEJ01000012.1"/>
</dbReference>
<gene>
    <name evidence="3" type="ORF">SAMN04487993_101283</name>
</gene>
<dbReference type="Proteomes" id="UP000199093">
    <property type="component" value="Unassembled WGS sequence"/>
</dbReference>
<proteinExistence type="predicted"/>
<protein>
    <submittedName>
        <fullName evidence="3">Ca2+-binding protein, RTX toxin-related</fullName>
    </submittedName>
</protein>
<sequence>MPFKDLYPTAIRTSLPQTGDQQAQGLVPLESSRLLATWEEGGTLYGRVLTGAGAFVSGRLDLGAPDVAIAAAPGAGFAVMTLAAAGADTRATVTRYAASGEIAAEDITLDLPGRTVAAESRLVALDGGGYLLLRTVVAQAGAEIAAQRLDATFQPEGPAVALPQMDGADYRISDMAELAGGGFVIAYTETTEDDTATSSALTNAYLQRLDASGAFVGDRIEITGDFPFEVAGSGAYDPSVAAAPDGSFAAFWGSLYGGTYWQRFDAEGSAATPKLEVGFYDSTPFDIAAAGPDSYALLWQQPIYESFDDFFPSGYATVLDWRDTAGAVLLSYEAGDLSADDSPLGRDLRPVALTARPGGGVIVAQTLGEAGGGQDAAVFRFGALPDSRLSGEDVTGTPASDLIRLTGDGARAEGGAGDDLLLGTTGEDRLDGGAGADVMVGGDGGDIYYLDHPGDVVVERLEHEGIDRAFGTVSMNLRGAAVERMKLTGSADAVIVANDLDNLVIGNAGRNTLHAAEGNDTLQGEAGNDTLYGNAGDDVLIGGAGADILNGGPGSDTYYVDNPGDRVAESYRWEGHDTVYSSVDFLMGRQHIEDLVLTGTADVRGIGNGLDNVIRGNGGANILDGGKGVDRLIGGAGNDTYLVRSPGDTVVEAAGGGEADTVKAFRSTLLPEHVERLYLQSVLTQAGEAVQINGIGNTLDNVIIGNPYDNVIAGREGNDTLRGQAGADTFVFDSAPGAGNVDRILDFNTNTADEGDSLLFRSALFDGIGAGGLAPSQFVAGDRALDASDRFIFDAGSGRLWYDADGSGGGAQTLLMTFDQGAVVTAEDIFFV</sequence>